<dbReference type="Gene3D" id="1.10.1740.10">
    <property type="match status" value="1"/>
</dbReference>
<dbReference type="EMBL" id="AJWZ01002722">
    <property type="protein sequence ID" value="EKC70186.1"/>
    <property type="molecule type" value="Genomic_DNA"/>
</dbReference>
<evidence type="ECO:0000259" key="2">
    <source>
        <dbReference type="Pfam" id="PF04542"/>
    </source>
</evidence>
<dbReference type="GO" id="GO:0003700">
    <property type="term" value="F:DNA-binding transcription factor activity"/>
    <property type="evidence" value="ECO:0007669"/>
    <property type="project" value="InterPro"/>
</dbReference>
<dbReference type="InterPro" id="IPR013325">
    <property type="entry name" value="RNA_pol_sigma_r2"/>
</dbReference>
<keyword evidence="1" id="KW-0812">Transmembrane</keyword>
<gene>
    <name evidence="3" type="ORF">OBE_04019</name>
</gene>
<dbReference type="GO" id="GO:0006352">
    <property type="term" value="P:DNA-templated transcription initiation"/>
    <property type="evidence" value="ECO:0007669"/>
    <property type="project" value="InterPro"/>
</dbReference>
<name>K1UF98_9ZZZZ</name>
<keyword evidence="1" id="KW-1133">Transmembrane helix</keyword>
<keyword evidence="1" id="KW-0472">Membrane</keyword>
<comment type="caution">
    <text evidence="3">The sequence shown here is derived from an EMBL/GenBank/DDBJ whole genome shotgun (WGS) entry which is preliminary data.</text>
</comment>
<feature type="transmembrane region" description="Helical" evidence="1">
    <location>
        <begin position="20"/>
        <end position="40"/>
    </location>
</feature>
<protein>
    <submittedName>
        <fullName evidence="3">ECF subfamily RNA polymerase sigma-24 factor</fullName>
    </submittedName>
</protein>
<dbReference type="InterPro" id="IPR007627">
    <property type="entry name" value="RNA_pol_sigma70_r2"/>
</dbReference>
<reference evidence="3" key="1">
    <citation type="journal article" date="2013" name="Environ. Microbiol.">
        <title>Microbiota from the distal guts of lean and obese adolescents exhibit partial functional redundancy besides clear differences in community structure.</title>
        <authorList>
            <person name="Ferrer M."/>
            <person name="Ruiz A."/>
            <person name="Lanza F."/>
            <person name="Haange S.B."/>
            <person name="Oberbach A."/>
            <person name="Till H."/>
            <person name="Bargiela R."/>
            <person name="Campoy C."/>
            <person name="Segura M.T."/>
            <person name="Richter M."/>
            <person name="von Bergen M."/>
            <person name="Seifert J."/>
            <person name="Suarez A."/>
        </authorList>
    </citation>
    <scope>NUCLEOTIDE SEQUENCE</scope>
</reference>
<organism evidence="3">
    <name type="scientific">human gut metagenome</name>
    <dbReference type="NCBI Taxonomy" id="408170"/>
    <lineage>
        <taxon>unclassified sequences</taxon>
        <taxon>metagenomes</taxon>
        <taxon>organismal metagenomes</taxon>
    </lineage>
</organism>
<feature type="domain" description="RNA polymerase sigma-70 region 2" evidence="2">
    <location>
        <begin position="62"/>
        <end position="100"/>
    </location>
</feature>
<dbReference type="Pfam" id="PF04542">
    <property type="entry name" value="Sigma70_r2"/>
    <property type="match status" value="1"/>
</dbReference>
<dbReference type="SUPFAM" id="SSF88946">
    <property type="entry name" value="Sigma2 domain of RNA polymerase sigma factors"/>
    <property type="match status" value="1"/>
</dbReference>
<sequence length="101" mass="12370">MPRLPKKYYWDKHINLQLKYFYVFVTIGTGTFVMTHRKAWEQQMIYLMMIDAEEDKQKFAILYETYRHLMMKVALNVLKDTFLAEDAVHEAFIKLRKTWKK</sequence>
<accession>K1UF98</accession>
<evidence type="ECO:0000313" key="3">
    <source>
        <dbReference type="EMBL" id="EKC70186.1"/>
    </source>
</evidence>
<evidence type="ECO:0000256" key="1">
    <source>
        <dbReference type="SAM" id="Phobius"/>
    </source>
</evidence>
<dbReference type="AlphaFoldDB" id="K1UF98"/>
<proteinExistence type="predicted"/>